<organism evidence="4 5">
    <name type="scientific">Aporhodopirellula aestuarii</name>
    <dbReference type="NCBI Taxonomy" id="2950107"/>
    <lineage>
        <taxon>Bacteria</taxon>
        <taxon>Pseudomonadati</taxon>
        <taxon>Planctomycetota</taxon>
        <taxon>Planctomycetia</taxon>
        <taxon>Pirellulales</taxon>
        <taxon>Pirellulaceae</taxon>
        <taxon>Aporhodopirellula</taxon>
    </lineage>
</organism>
<dbReference type="RefSeq" id="WP_250927334.1">
    <property type="nucleotide sequence ID" value="NZ_JAMQBK010000012.1"/>
</dbReference>
<evidence type="ECO:0000256" key="2">
    <source>
        <dbReference type="PROSITE-ProRule" id="PRU00169"/>
    </source>
</evidence>
<accession>A0ABT0TYM2</accession>
<evidence type="ECO:0000313" key="4">
    <source>
        <dbReference type="EMBL" id="MCM2369665.1"/>
    </source>
</evidence>
<dbReference type="SUPFAM" id="SSF52172">
    <property type="entry name" value="CheY-like"/>
    <property type="match status" value="1"/>
</dbReference>
<proteinExistence type="predicted"/>
<keyword evidence="5" id="KW-1185">Reference proteome</keyword>
<reference evidence="4 5" key="1">
    <citation type="journal article" date="2022" name="Syst. Appl. Microbiol.">
        <title>Rhodopirellula aestuarii sp. nov., a novel member of the genus Rhodopirellula isolated from brackish sediments collected in the Tagus River estuary, Portugal.</title>
        <authorList>
            <person name="Vitorino I.R."/>
            <person name="Klimek D."/>
            <person name="Calusinska M."/>
            <person name="Lobo-da-Cunha A."/>
            <person name="Vasconcelos V."/>
            <person name="Lage O.M."/>
        </authorList>
    </citation>
    <scope>NUCLEOTIDE SEQUENCE [LARGE SCALE GENOMIC DNA]</scope>
    <source>
        <strain evidence="4 5">ICT_H3.1</strain>
    </source>
</reference>
<dbReference type="InterPro" id="IPR011006">
    <property type="entry name" value="CheY-like_superfamily"/>
</dbReference>
<dbReference type="Proteomes" id="UP001202961">
    <property type="component" value="Unassembled WGS sequence"/>
</dbReference>
<sequence>MLKIPDPNATLPTAATVLVVDDAASSRHLVAATLERLGFNTLKADDGRSALSVIRDFHPDAIVTDLEMPGMDGETMIEDLRNSEIEYCREIPIIVCSSKLDVETLVELNQLHVHAVVPKPVDVRALSFAALRYFSPV</sequence>
<dbReference type="EMBL" id="JAMQBK010000012">
    <property type="protein sequence ID" value="MCM2369665.1"/>
    <property type="molecule type" value="Genomic_DNA"/>
</dbReference>
<dbReference type="InterPro" id="IPR050595">
    <property type="entry name" value="Bact_response_regulator"/>
</dbReference>
<comment type="caution">
    <text evidence="4">The sequence shown here is derived from an EMBL/GenBank/DDBJ whole genome shotgun (WGS) entry which is preliminary data.</text>
</comment>
<keyword evidence="1 2" id="KW-0597">Phosphoprotein</keyword>
<dbReference type="PANTHER" id="PTHR44591:SF3">
    <property type="entry name" value="RESPONSE REGULATORY DOMAIN-CONTAINING PROTEIN"/>
    <property type="match status" value="1"/>
</dbReference>
<name>A0ABT0TYM2_9BACT</name>
<dbReference type="PANTHER" id="PTHR44591">
    <property type="entry name" value="STRESS RESPONSE REGULATOR PROTEIN 1"/>
    <property type="match status" value="1"/>
</dbReference>
<dbReference type="InterPro" id="IPR001789">
    <property type="entry name" value="Sig_transdc_resp-reg_receiver"/>
</dbReference>
<evidence type="ECO:0000256" key="1">
    <source>
        <dbReference type="ARBA" id="ARBA00022553"/>
    </source>
</evidence>
<dbReference type="PROSITE" id="PS50110">
    <property type="entry name" value="RESPONSE_REGULATORY"/>
    <property type="match status" value="1"/>
</dbReference>
<dbReference type="Gene3D" id="3.40.50.2300">
    <property type="match status" value="1"/>
</dbReference>
<protein>
    <submittedName>
        <fullName evidence="4">Response regulator</fullName>
    </submittedName>
</protein>
<dbReference type="CDD" id="cd00156">
    <property type="entry name" value="REC"/>
    <property type="match status" value="1"/>
</dbReference>
<dbReference type="SMART" id="SM00448">
    <property type="entry name" value="REC"/>
    <property type="match status" value="1"/>
</dbReference>
<dbReference type="Pfam" id="PF00072">
    <property type="entry name" value="Response_reg"/>
    <property type="match status" value="1"/>
</dbReference>
<evidence type="ECO:0000259" key="3">
    <source>
        <dbReference type="PROSITE" id="PS50110"/>
    </source>
</evidence>
<gene>
    <name evidence="4" type="ORF">NB063_03410</name>
</gene>
<evidence type="ECO:0000313" key="5">
    <source>
        <dbReference type="Proteomes" id="UP001202961"/>
    </source>
</evidence>
<feature type="domain" description="Response regulatory" evidence="3">
    <location>
        <begin position="16"/>
        <end position="134"/>
    </location>
</feature>
<feature type="modified residue" description="4-aspartylphosphate" evidence="2">
    <location>
        <position position="65"/>
    </location>
</feature>